<keyword evidence="9" id="KW-1185">Reference proteome</keyword>
<accession>A0ABS1C3W4</accession>
<evidence type="ECO:0000256" key="6">
    <source>
        <dbReference type="SAM" id="MobiDB-lite"/>
    </source>
</evidence>
<dbReference type="InterPro" id="IPR036881">
    <property type="entry name" value="Glyco_hydro_3_C_sf"/>
</dbReference>
<gene>
    <name evidence="8" type="ORF">I5M27_13495</name>
</gene>
<sequence>MYFLVPVGRMPFSFFRVLICFSILLLSLSSCRRKPVVPAENPKPQYPKTAKQIQQGTFMQALNTESEWVDSVFNTLTPDERIAQLMIVEGYSNQGKKYEKDLQMLVKKYKVGGIIFFQGGPIRQARLTNKLQAVSKVPLMLSMDAESGVGMRLDSAVQYPLPMLLAAARTDSFAYKMGAEIAHEFRRLGMHLNFAPVADINNNPANPVISYRAFGENKEIVTAKSVAFMKGMQHNGVIACAKHFPGHGDTDVDSHFDLPVVPFTRKRLDSLELYPFRELIKEGVGGIMVAHLNIPLLDELPNIPATLSYPITTKLLQHDLGYKGLVITDAMVMKGVTKYHPPGVAEVKALQAGNDILERLVSVPVALREIKAAIKRGEISQAEIDRRCKKVLKAKLWVGLNQYKPIETKHLYGDLHSAESDKLNREFAEASVTVLRNHKNTLPLSWTKLYKNKTKVASISFGASKPTVFQKLAQEQIQAPAFTINRKNTKARELRNLRKALKKYDLLLISIYGPNLRPSNNLGYGKPETEFLNELVRSGKAVVLFFDNAYSLPQFEGIQNARALVVGYQQITPVQKAVAKVVFGQLKPRGILPVTVNAHFKYGAGLTFPILAPALAKPAPAKLIAQQHKKATPKKAPSRKKSNSR</sequence>
<dbReference type="Gene3D" id="3.20.20.300">
    <property type="entry name" value="Glycoside hydrolase, family 3, N-terminal domain"/>
    <property type="match status" value="1"/>
</dbReference>
<comment type="catalytic activity">
    <reaction evidence="1">
        <text>Hydrolysis of terminal non-reducing N-acetyl-D-hexosamine residues in N-acetyl-beta-D-hexosaminides.</text>
        <dbReference type="EC" id="3.2.1.52"/>
    </reaction>
</comment>
<reference evidence="8 9" key="1">
    <citation type="submission" date="2020-12" db="EMBL/GenBank/DDBJ databases">
        <title>Bacterial novel species Adhaeribacter sp. BT258 isolated from soil.</title>
        <authorList>
            <person name="Jung H.-Y."/>
        </authorList>
    </citation>
    <scope>NUCLEOTIDE SEQUENCE [LARGE SCALE GENOMIC DNA]</scope>
    <source>
        <strain evidence="8 9">BT258</strain>
    </source>
</reference>
<keyword evidence="5" id="KW-0326">Glycosidase</keyword>
<feature type="region of interest" description="Disordered" evidence="6">
    <location>
        <begin position="623"/>
        <end position="645"/>
    </location>
</feature>
<dbReference type="Pfam" id="PF00933">
    <property type="entry name" value="Glyco_hydro_3"/>
    <property type="match status" value="1"/>
</dbReference>
<dbReference type="SUPFAM" id="SSF52279">
    <property type="entry name" value="Beta-D-glucan exohydrolase, C-terminal domain"/>
    <property type="match status" value="1"/>
</dbReference>
<dbReference type="GO" id="GO:0016787">
    <property type="term" value="F:hydrolase activity"/>
    <property type="evidence" value="ECO:0007669"/>
    <property type="project" value="UniProtKB-KW"/>
</dbReference>
<dbReference type="SUPFAM" id="SSF51445">
    <property type="entry name" value="(Trans)glycosidases"/>
    <property type="match status" value="1"/>
</dbReference>
<dbReference type="PANTHER" id="PTHR30480">
    <property type="entry name" value="BETA-HEXOSAMINIDASE-RELATED"/>
    <property type="match status" value="1"/>
</dbReference>
<dbReference type="EC" id="3.2.1.52" evidence="3"/>
<evidence type="ECO:0000256" key="5">
    <source>
        <dbReference type="ARBA" id="ARBA00023295"/>
    </source>
</evidence>
<evidence type="ECO:0000313" key="9">
    <source>
        <dbReference type="Proteomes" id="UP000644147"/>
    </source>
</evidence>
<dbReference type="InterPro" id="IPR017853">
    <property type="entry name" value="GH"/>
</dbReference>
<evidence type="ECO:0000256" key="2">
    <source>
        <dbReference type="ARBA" id="ARBA00005336"/>
    </source>
</evidence>
<comment type="caution">
    <text evidence="8">The sequence shown here is derived from an EMBL/GenBank/DDBJ whole genome shotgun (WGS) entry which is preliminary data.</text>
</comment>
<evidence type="ECO:0000313" key="8">
    <source>
        <dbReference type="EMBL" id="MBK0404003.1"/>
    </source>
</evidence>
<feature type="compositionally biased region" description="Basic residues" evidence="6">
    <location>
        <begin position="627"/>
        <end position="645"/>
    </location>
</feature>
<dbReference type="PANTHER" id="PTHR30480:SF13">
    <property type="entry name" value="BETA-HEXOSAMINIDASE"/>
    <property type="match status" value="1"/>
</dbReference>
<dbReference type="PRINTS" id="PR00133">
    <property type="entry name" value="GLHYDRLASE3"/>
</dbReference>
<dbReference type="Gene3D" id="3.40.50.1700">
    <property type="entry name" value="Glycoside hydrolase family 3 C-terminal domain"/>
    <property type="match status" value="1"/>
</dbReference>
<protein>
    <recommendedName>
        <fullName evidence="3">beta-N-acetylhexosaminidase</fullName>
        <ecNumber evidence="3">3.2.1.52</ecNumber>
    </recommendedName>
</protein>
<dbReference type="InterPro" id="IPR036962">
    <property type="entry name" value="Glyco_hydro_3_N_sf"/>
</dbReference>
<dbReference type="Proteomes" id="UP000644147">
    <property type="component" value="Unassembled WGS sequence"/>
</dbReference>
<evidence type="ECO:0000256" key="4">
    <source>
        <dbReference type="ARBA" id="ARBA00022801"/>
    </source>
</evidence>
<evidence type="ECO:0000256" key="3">
    <source>
        <dbReference type="ARBA" id="ARBA00012663"/>
    </source>
</evidence>
<evidence type="ECO:0000256" key="1">
    <source>
        <dbReference type="ARBA" id="ARBA00001231"/>
    </source>
</evidence>
<dbReference type="EMBL" id="JAEHFX010000007">
    <property type="protein sequence ID" value="MBK0404003.1"/>
    <property type="molecule type" value="Genomic_DNA"/>
</dbReference>
<evidence type="ECO:0000259" key="7">
    <source>
        <dbReference type="Pfam" id="PF00933"/>
    </source>
</evidence>
<dbReference type="InterPro" id="IPR050226">
    <property type="entry name" value="NagZ_Beta-hexosaminidase"/>
</dbReference>
<keyword evidence="4 8" id="KW-0378">Hydrolase</keyword>
<dbReference type="InterPro" id="IPR001764">
    <property type="entry name" value="Glyco_hydro_3_N"/>
</dbReference>
<organism evidence="8 9">
    <name type="scientific">Adhaeribacter terrigena</name>
    <dbReference type="NCBI Taxonomy" id="2793070"/>
    <lineage>
        <taxon>Bacteria</taxon>
        <taxon>Pseudomonadati</taxon>
        <taxon>Bacteroidota</taxon>
        <taxon>Cytophagia</taxon>
        <taxon>Cytophagales</taxon>
        <taxon>Hymenobacteraceae</taxon>
        <taxon>Adhaeribacter</taxon>
    </lineage>
</organism>
<name>A0ABS1C3W4_9BACT</name>
<proteinExistence type="inferred from homology"/>
<comment type="similarity">
    <text evidence="2">Belongs to the glycosyl hydrolase 3 family.</text>
</comment>
<feature type="domain" description="Glycoside hydrolase family 3 N-terminal" evidence="7">
    <location>
        <begin position="79"/>
        <end position="393"/>
    </location>
</feature>